<organism evidence="4 6">
    <name type="scientific">Halorubrum ezzemoulense</name>
    <name type="common">Halorubrum chaoviator</name>
    <dbReference type="NCBI Taxonomy" id="337243"/>
    <lineage>
        <taxon>Archaea</taxon>
        <taxon>Methanobacteriati</taxon>
        <taxon>Methanobacteriota</taxon>
        <taxon>Stenosarchaea group</taxon>
        <taxon>Halobacteria</taxon>
        <taxon>Halobacteriales</taxon>
        <taxon>Haloferacaceae</taxon>
        <taxon>Halorubrum</taxon>
    </lineage>
</organism>
<feature type="domain" description="Transcription regulator TrmB C-terminal" evidence="3">
    <location>
        <begin position="111"/>
        <end position="355"/>
    </location>
</feature>
<dbReference type="Pfam" id="PF11495">
    <property type="entry name" value="Regulator_TrmB"/>
    <property type="match status" value="1"/>
</dbReference>
<dbReference type="Gene3D" id="1.10.10.10">
    <property type="entry name" value="Winged helix-like DNA-binding domain superfamily/Winged helix DNA-binding domain"/>
    <property type="match status" value="1"/>
</dbReference>
<name>A0A256IU80_HALEZ</name>
<evidence type="ECO:0000313" key="4">
    <source>
        <dbReference type="EMBL" id="OYR60118.1"/>
    </source>
</evidence>
<dbReference type="EMBL" id="CP034940">
    <property type="protein sequence ID" value="QAY21055.1"/>
    <property type="molecule type" value="Genomic_DNA"/>
</dbReference>
<evidence type="ECO:0000313" key="6">
    <source>
        <dbReference type="Proteomes" id="UP000216409"/>
    </source>
</evidence>
<dbReference type="Proteomes" id="UP000216409">
    <property type="component" value="Unassembled WGS sequence"/>
</dbReference>
<dbReference type="InterPro" id="IPR036390">
    <property type="entry name" value="WH_DNA-bd_sf"/>
</dbReference>
<proteinExistence type="inferred from homology"/>
<dbReference type="SUPFAM" id="SSF159071">
    <property type="entry name" value="TrmB C-terminal domain-like"/>
    <property type="match status" value="1"/>
</dbReference>
<dbReference type="AlphaFoldDB" id="A0A256IU80"/>
<dbReference type="Pfam" id="PF01978">
    <property type="entry name" value="TrmB"/>
    <property type="match status" value="1"/>
</dbReference>
<dbReference type="RefSeq" id="WP_094580119.1">
    <property type="nucleotide sequence ID" value="NZ_CP034940.1"/>
</dbReference>
<evidence type="ECO:0000313" key="7">
    <source>
        <dbReference type="Proteomes" id="UP000293073"/>
    </source>
</evidence>
<evidence type="ECO:0000259" key="3">
    <source>
        <dbReference type="Pfam" id="PF11495"/>
    </source>
</evidence>
<evidence type="ECO:0000256" key="1">
    <source>
        <dbReference type="ARBA" id="ARBA00007287"/>
    </source>
</evidence>
<dbReference type="InterPro" id="IPR002831">
    <property type="entry name" value="Tscrpt_reg_TrmB_N"/>
</dbReference>
<dbReference type="Proteomes" id="UP000293073">
    <property type="component" value="Chromosome"/>
</dbReference>
<dbReference type="KEGG" id="hezz:EO776_14050"/>
<dbReference type="GeneID" id="301360958"/>
<dbReference type="InterPro" id="IPR036388">
    <property type="entry name" value="WH-like_DNA-bd_sf"/>
</dbReference>
<reference evidence="5" key="3">
    <citation type="journal article" date="2019" name="Microbiol. Resour. Announc.">
        <title>Complete Genome Sequence of Halorubrum ezzemoulense Strain Fb21.</title>
        <authorList>
            <person name="Feng Y."/>
            <person name="Louyakis A.S."/>
            <person name="Makkay A.M."/>
            <person name="Guerrero R.O."/>
            <person name="Papke R.T."/>
            <person name="Gogarten J.P."/>
        </authorList>
    </citation>
    <scope>NUCLEOTIDE SEQUENCE</scope>
    <source>
        <strain evidence="5">Fb21</strain>
    </source>
</reference>
<dbReference type="EMBL" id="NHOW01000123">
    <property type="protein sequence ID" value="OYR60118.1"/>
    <property type="molecule type" value="Genomic_DNA"/>
</dbReference>
<feature type="domain" description="Transcription regulator TrmB N-terminal" evidence="2">
    <location>
        <begin position="10"/>
        <end position="67"/>
    </location>
</feature>
<evidence type="ECO:0000313" key="5">
    <source>
        <dbReference type="EMBL" id="QAY21055.1"/>
    </source>
</evidence>
<dbReference type="InterPro" id="IPR021586">
    <property type="entry name" value="Tscrpt_reg_TrmB_C"/>
</dbReference>
<dbReference type="CDD" id="cd09124">
    <property type="entry name" value="PLDc_like_TrmB_middle"/>
    <property type="match status" value="1"/>
</dbReference>
<sequence length="358" mass="39732">MGEREIQAALQDLGLSQYQADAYTATLELGSAPAVDIADTAGVPRARIYDVLRKLEAEGYVETYEQDSLHARALNPIEATGELEQRAETFTRAAEQIDSLWEDPGVEDSQITIVKRQDTVYEQADRFISEATNEIQLTATPTEFTRLRDALAGARDRGVYTQLTFLPPTESASLDAATIDFDGAVTEARVRTLPGPFVLISDREKTCFAPQTPWLNNSYGLIADNFPIAHVFHRYFQTTHWDAWESVYSAQAEDPPITYVNLRHCITDLEPIVSDGATVRVTVEGIDTASREQVTVSGTVTDLLYSEATDVLGTPELADIARQVAIVVSDDRAEYTVGGWYARVEDIEMRRLTVDEIE</sequence>
<accession>A0A256IU80</accession>
<dbReference type="SUPFAM" id="SSF46785">
    <property type="entry name" value="Winged helix' DNA-binding domain"/>
    <property type="match status" value="1"/>
</dbReference>
<reference evidence="4 6" key="1">
    <citation type="journal article" date="2014" name="Front. Microbiol.">
        <title>Population and genomic analysis of the genus Halorubrum.</title>
        <authorList>
            <person name="Fullmer M.S."/>
            <person name="Soucy S.M."/>
            <person name="Swithers K.S."/>
            <person name="Makkay A.M."/>
            <person name="Wheeler R."/>
            <person name="Ventosa A."/>
            <person name="Gogarten J.P."/>
            <person name="Papke R.T."/>
        </authorList>
    </citation>
    <scope>NUCLEOTIDE SEQUENCE [LARGE SCALE GENOMIC DNA]</scope>
    <source>
        <strain evidence="4 6">LD3</strain>
    </source>
</reference>
<evidence type="ECO:0000259" key="2">
    <source>
        <dbReference type="Pfam" id="PF01978"/>
    </source>
</evidence>
<gene>
    <name evidence="4" type="ORF">DJ83_10475</name>
    <name evidence="5" type="ORF">EO776_14050</name>
</gene>
<dbReference type="PANTHER" id="PTHR34293">
    <property type="entry name" value="HTH-TYPE TRANSCRIPTIONAL REGULATOR TRMBL2"/>
    <property type="match status" value="1"/>
</dbReference>
<comment type="similarity">
    <text evidence="1">Belongs to the transcriptional regulator TrmB family.</text>
</comment>
<reference evidence="7" key="4">
    <citation type="submission" date="2019-01" db="EMBL/GenBank/DDBJ databases">
        <title>Complete genome of Halorubrum ezzemoulense strain FB21.</title>
        <authorList>
            <person name="Feng Y."/>
            <person name="Louyakis A.S."/>
            <person name="Papke R.T."/>
            <person name="Gogarten J.P."/>
        </authorList>
    </citation>
    <scope>NUCLEOTIDE SEQUENCE [LARGE SCALE GENOMIC DNA]</scope>
    <source>
        <strain evidence="7">Fb21</strain>
    </source>
</reference>
<reference evidence="4" key="2">
    <citation type="submission" date="2017-05" db="EMBL/GenBank/DDBJ databases">
        <authorList>
            <person name="Song R."/>
            <person name="Chenine A.L."/>
            <person name="Ruprecht R.M."/>
        </authorList>
    </citation>
    <scope>NUCLEOTIDE SEQUENCE</scope>
    <source>
        <strain evidence="4">LD3</strain>
    </source>
</reference>
<dbReference type="InterPro" id="IPR051797">
    <property type="entry name" value="TrmB-like"/>
</dbReference>
<protein>
    <submittedName>
        <fullName evidence="5">TrmB family transcriptional regulator</fullName>
    </submittedName>
</protein>
<dbReference type="PANTHER" id="PTHR34293:SF1">
    <property type="entry name" value="HTH-TYPE TRANSCRIPTIONAL REGULATOR TRMBL2"/>
    <property type="match status" value="1"/>
</dbReference>